<accession>A6I4U4</accession>
<reference evidence="2" key="1">
    <citation type="submission" date="2005-09" db="EMBL/GenBank/DDBJ databases">
        <authorList>
            <person name="Mural R.J."/>
            <person name="Li P.W."/>
            <person name="Adams M.D."/>
            <person name="Amanatides P.G."/>
            <person name="Baden-Tillson H."/>
            <person name="Barnstead M."/>
            <person name="Chin S.H."/>
            <person name="Dew I."/>
            <person name="Evans C.A."/>
            <person name="Ferriera S."/>
            <person name="Flanigan M."/>
            <person name="Fosler C."/>
            <person name="Glodek A."/>
            <person name="Gu Z."/>
            <person name="Holt R.A."/>
            <person name="Jennings D."/>
            <person name="Kraft C.L."/>
            <person name="Lu F."/>
            <person name="Nguyen T."/>
            <person name="Nusskern D.R."/>
            <person name="Pfannkoch C.M."/>
            <person name="Sitter C."/>
            <person name="Sutton G.G."/>
            <person name="Venter J.C."/>
            <person name="Wang Z."/>
            <person name="Woodage T."/>
            <person name="Zheng X.H."/>
            <person name="Zhong F."/>
        </authorList>
    </citation>
    <scope>NUCLEOTIDE SEQUENCE [LARGE SCALE GENOMIC DNA]</scope>
    <source>
        <strain>BN</strain>
        <strain evidence="2">Sprague-Dawley</strain>
    </source>
</reference>
<protein>
    <submittedName>
        <fullName evidence="1">RCG44826</fullName>
    </submittedName>
</protein>
<sequence>MAQWLRVVVDLSEDLGLIPSNALFWPPWAPDTYMVHRHT</sequence>
<name>A6I4U4_RAT</name>
<dbReference type="Proteomes" id="UP000234681">
    <property type="component" value="Chromosome 2"/>
</dbReference>
<gene>
    <name evidence="1" type="ORF">rCG_44826</name>
</gene>
<proteinExistence type="predicted"/>
<dbReference type="AlphaFoldDB" id="A6I4U4"/>
<dbReference type="EMBL" id="CH473955">
    <property type="protein sequence ID" value="EDM10057.1"/>
    <property type="molecule type" value="Genomic_DNA"/>
</dbReference>
<evidence type="ECO:0000313" key="2">
    <source>
        <dbReference type="Proteomes" id="UP000234681"/>
    </source>
</evidence>
<evidence type="ECO:0000313" key="1">
    <source>
        <dbReference type="EMBL" id="EDM10057.1"/>
    </source>
</evidence>
<organism evidence="1 2">
    <name type="scientific">Rattus norvegicus</name>
    <name type="common">Rat</name>
    <dbReference type="NCBI Taxonomy" id="10116"/>
    <lineage>
        <taxon>Eukaryota</taxon>
        <taxon>Metazoa</taxon>
        <taxon>Chordata</taxon>
        <taxon>Craniata</taxon>
        <taxon>Vertebrata</taxon>
        <taxon>Euteleostomi</taxon>
        <taxon>Mammalia</taxon>
        <taxon>Eutheria</taxon>
        <taxon>Euarchontoglires</taxon>
        <taxon>Glires</taxon>
        <taxon>Rodentia</taxon>
        <taxon>Myomorpha</taxon>
        <taxon>Muroidea</taxon>
        <taxon>Muridae</taxon>
        <taxon>Murinae</taxon>
        <taxon>Rattus</taxon>
    </lineage>
</organism>